<evidence type="ECO:0000256" key="2">
    <source>
        <dbReference type="ARBA" id="ARBA00012251"/>
    </source>
</evidence>
<keyword evidence="8" id="KW-0862">Zinc</keyword>
<dbReference type="EC" id="2.3.2.31" evidence="2"/>
<feature type="domain" description="RING-type" evidence="9">
    <location>
        <begin position="151"/>
        <end position="344"/>
    </location>
</feature>
<dbReference type="Pfam" id="PF01485">
    <property type="entry name" value="IBR"/>
    <property type="match status" value="1"/>
</dbReference>
<accession>A0A9W4UTK4</accession>
<reference evidence="10" key="1">
    <citation type="submission" date="2023-01" db="EMBL/GenBank/DDBJ databases">
        <authorList>
            <person name="Van Ghelder C."/>
            <person name="Rancurel C."/>
        </authorList>
    </citation>
    <scope>NUCLEOTIDE SEQUENCE</scope>
    <source>
        <strain evidence="10">CNCM I-4278</strain>
    </source>
</reference>
<evidence type="ECO:0000256" key="6">
    <source>
        <dbReference type="ARBA" id="ARBA00022771"/>
    </source>
</evidence>
<dbReference type="SUPFAM" id="SSF57850">
    <property type="entry name" value="RING/U-box"/>
    <property type="match status" value="1"/>
</dbReference>
<evidence type="ECO:0000256" key="8">
    <source>
        <dbReference type="ARBA" id="ARBA00022833"/>
    </source>
</evidence>
<dbReference type="CDD" id="cd22584">
    <property type="entry name" value="Rcat_RBR_unk"/>
    <property type="match status" value="1"/>
</dbReference>
<dbReference type="InterPro" id="IPR044066">
    <property type="entry name" value="TRIAD_supradom"/>
</dbReference>
<sequence length="453" mass="50523">MAIHDAVPAVPSPMMDEELNALALQLEEAKLFAQSTMNSLSTEDHPDYYVAHTVYLAELQRQHANLTDKRLACSIGVAVHSDGDSVLNLASQEVLSRADRHLAVDFVQTNAGFENAPSLDQRAEAKIQDWVDTAGHSQNLGILAERSHGDHAAHEPSSYHSLGSIVTLSCGDTYCTGCLKELFVLATKDETLFPVQCHKELIPLDIVSEYLSKDKLEAFTRASVEFKTIDRVYCSNRECGRFILPSQLDAESRKATCDKCGAQTCISCKNKFHESNCEEDVAIKQVQEMAAGLGWKTCYSCKTLVSIRSGCNHMKCRCKAEFCYECGVQWKNCKCAHANIARIEARAEEIVARNPPRGLGQLELQREVRAVRDRLIQNHEWSMTDGWIELKLVVRREDFAVSCAMLNTRGSLFVVSIAIRTFARVAAVIVCDGWRMLPSWNLSYELPTQNSGR</sequence>
<dbReference type="Gene3D" id="2.20.25.20">
    <property type="match status" value="1"/>
</dbReference>
<dbReference type="PROSITE" id="PS51873">
    <property type="entry name" value="TRIAD"/>
    <property type="match status" value="1"/>
</dbReference>
<organism evidence="10 11">
    <name type="scientific">Periconia digitata</name>
    <dbReference type="NCBI Taxonomy" id="1303443"/>
    <lineage>
        <taxon>Eukaryota</taxon>
        <taxon>Fungi</taxon>
        <taxon>Dikarya</taxon>
        <taxon>Ascomycota</taxon>
        <taxon>Pezizomycotina</taxon>
        <taxon>Dothideomycetes</taxon>
        <taxon>Pleosporomycetidae</taxon>
        <taxon>Pleosporales</taxon>
        <taxon>Massarineae</taxon>
        <taxon>Periconiaceae</taxon>
        <taxon>Periconia</taxon>
    </lineage>
</organism>
<dbReference type="GO" id="GO:0008270">
    <property type="term" value="F:zinc ion binding"/>
    <property type="evidence" value="ECO:0007669"/>
    <property type="project" value="UniProtKB-KW"/>
</dbReference>
<keyword evidence="5" id="KW-0677">Repeat</keyword>
<keyword evidence="6" id="KW-0863">Zinc-finger</keyword>
<comment type="catalytic activity">
    <reaction evidence="1">
        <text>[E2 ubiquitin-conjugating enzyme]-S-ubiquitinyl-L-cysteine + [acceptor protein]-L-lysine = [E2 ubiquitin-conjugating enzyme]-L-cysteine + [acceptor protein]-N(6)-ubiquitinyl-L-lysine.</text>
        <dbReference type="EC" id="2.3.2.31"/>
    </reaction>
</comment>
<evidence type="ECO:0000256" key="4">
    <source>
        <dbReference type="ARBA" id="ARBA00022723"/>
    </source>
</evidence>
<dbReference type="Gene3D" id="1.20.120.1750">
    <property type="match status" value="1"/>
</dbReference>
<evidence type="ECO:0000256" key="7">
    <source>
        <dbReference type="ARBA" id="ARBA00022786"/>
    </source>
</evidence>
<keyword evidence="11" id="KW-1185">Reference proteome</keyword>
<comment type="caution">
    <text evidence="10">The sequence shown here is derived from an EMBL/GenBank/DDBJ whole genome shotgun (WGS) entry which is preliminary data.</text>
</comment>
<keyword evidence="3" id="KW-0808">Transferase</keyword>
<protein>
    <recommendedName>
        <fullName evidence="2">RBR-type E3 ubiquitin transferase</fullName>
        <ecNumber evidence="2">2.3.2.31</ecNumber>
    </recommendedName>
</protein>
<dbReference type="InterPro" id="IPR002867">
    <property type="entry name" value="IBR_dom"/>
</dbReference>
<dbReference type="AlphaFoldDB" id="A0A9W4UTK4"/>
<keyword evidence="7" id="KW-0833">Ubl conjugation pathway</keyword>
<dbReference type="Proteomes" id="UP001152607">
    <property type="component" value="Unassembled WGS sequence"/>
</dbReference>
<proteinExistence type="predicted"/>
<evidence type="ECO:0000256" key="1">
    <source>
        <dbReference type="ARBA" id="ARBA00001798"/>
    </source>
</evidence>
<dbReference type="InterPro" id="IPR031127">
    <property type="entry name" value="E3_UB_ligase_RBR"/>
</dbReference>
<dbReference type="OrthoDB" id="10009520at2759"/>
<keyword evidence="4" id="KW-0479">Metal-binding</keyword>
<dbReference type="GO" id="GO:0016567">
    <property type="term" value="P:protein ubiquitination"/>
    <property type="evidence" value="ECO:0007669"/>
    <property type="project" value="InterPro"/>
</dbReference>
<evidence type="ECO:0000313" key="10">
    <source>
        <dbReference type="EMBL" id="CAI6340721.1"/>
    </source>
</evidence>
<gene>
    <name evidence="10" type="ORF">PDIGIT_LOCUS13905</name>
</gene>
<dbReference type="EMBL" id="CAOQHR010000011">
    <property type="protein sequence ID" value="CAI6340721.1"/>
    <property type="molecule type" value="Genomic_DNA"/>
</dbReference>
<evidence type="ECO:0000256" key="5">
    <source>
        <dbReference type="ARBA" id="ARBA00022737"/>
    </source>
</evidence>
<dbReference type="GO" id="GO:0061630">
    <property type="term" value="F:ubiquitin protein ligase activity"/>
    <property type="evidence" value="ECO:0007669"/>
    <property type="project" value="UniProtKB-EC"/>
</dbReference>
<evidence type="ECO:0000313" key="11">
    <source>
        <dbReference type="Proteomes" id="UP001152607"/>
    </source>
</evidence>
<dbReference type="CDD" id="cd20335">
    <property type="entry name" value="BRcat_RBR"/>
    <property type="match status" value="1"/>
</dbReference>
<dbReference type="PANTHER" id="PTHR11685">
    <property type="entry name" value="RBR FAMILY RING FINGER AND IBR DOMAIN-CONTAINING"/>
    <property type="match status" value="1"/>
</dbReference>
<name>A0A9W4UTK4_9PLEO</name>
<evidence type="ECO:0000259" key="9">
    <source>
        <dbReference type="PROSITE" id="PS51873"/>
    </source>
</evidence>
<evidence type="ECO:0000256" key="3">
    <source>
        <dbReference type="ARBA" id="ARBA00022679"/>
    </source>
</evidence>
<dbReference type="SMART" id="SM00647">
    <property type="entry name" value="IBR"/>
    <property type="match status" value="1"/>
</dbReference>